<dbReference type="InterPro" id="IPR018159">
    <property type="entry name" value="Spectrin/alpha-actinin"/>
</dbReference>
<accession>A0A4Y2CXS2</accession>
<feature type="coiled-coil region" evidence="1">
    <location>
        <begin position="238"/>
        <end position="265"/>
    </location>
</feature>
<dbReference type="PANTHER" id="PTHR23169:SF23">
    <property type="entry name" value="SHORT STOP, ISOFORM H"/>
    <property type="match status" value="1"/>
</dbReference>
<dbReference type="Proteomes" id="UP000499080">
    <property type="component" value="Unassembled WGS sequence"/>
</dbReference>
<feature type="coiled-coil region" evidence="1">
    <location>
        <begin position="299"/>
        <end position="351"/>
    </location>
</feature>
<dbReference type="GO" id="GO:0016020">
    <property type="term" value="C:membrane"/>
    <property type="evidence" value="ECO:0007669"/>
    <property type="project" value="TreeGrafter"/>
</dbReference>
<dbReference type="SMART" id="SM00033">
    <property type="entry name" value="CH"/>
    <property type="match status" value="1"/>
</dbReference>
<dbReference type="SUPFAM" id="SSF47576">
    <property type="entry name" value="Calponin-homology domain, CH-domain"/>
    <property type="match status" value="1"/>
</dbReference>
<dbReference type="GO" id="GO:0045104">
    <property type="term" value="P:intermediate filament cytoskeleton organization"/>
    <property type="evidence" value="ECO:0007669"/>
    <property type="project" value="InterPro"/>
</dbReference>
<keyword evidence="1" id="KW-0175">Coiled coil</keyword>
<dbReference type="Gene3D" id="1.20.58.60">
    <property type="match status" value="4"/>
</dbReference>
<dbReference type="PROSITE" id="PS50021">
    <property type="entry name" value="CH"/>
    <property type="match status" value="1"/>
</dbReference>
<evidence type="ECO:0000313" key="3">
    <source>
        <dbReference type="EMBL" id="GBM08716.1"/>
    </source>
</evidence>
<protein>
    <submittedName>
        <fullName evidence="3">Plectin</fullName>
    </submittedName>
</protein>
<dbReference type="Pfam" id="PF21019">
    <property type="entry name" value="Spectrin_3"/>
    <property type="match status" value="1"/>
</dbReference>
<dbReference type="GO" id="GO:0031122">
    <property type="term" value="P:cytoplasmic microtubule organization"/>
    <property type="evidence" value="ECO:0007669"/>
    <property type="project" value="TreeGrafter"/>
</dbReference>
<evidence type="ECO:0000259" key="2">
    <source>
        <dbReference type="PROSITE" id="PS50021"/>
    </source>
</evidence>
<dbReference type="Pfam" id="PF00307">
    <property type="entry name" value="CH"/>
    <property type="match status" value="1"/>
</dbReference>
<dbReference type="GO" id="GO:0005737">
    <property type="term" value="C:cytoplasm"/>
    <property type="evidence" value="ECO:0007669"/>
    <property type="project" value="TreeGrafter"/>
</dbReference>
<dbReference type="CDD" id="cd21189">
    <property type="entry name" value="CH_PLEC-like_rpt2"/>
    <property type="match status" value="1"/>
</dbReference>
<sequence length="685" mass="80490">MLPIFQISDIITGASDATVTAREALLRWAQRTTERYPGVRITDFTSSWRDGLAFNAILHRNRPDILDFKSLRSRKAKDNLELAFSLAEKEFGITRLLDAEDVDTPEPDEKSIITYISSMYDVFPEPPAYHPFADDEKNRKVDEYKDLAQSLLTWMKDTLDTFRNQKMFKTLIDMKGLLLESSKFRSDELPKRLRDKQRLSHLHRDIQKLSRHTSHVDFPKELTIEELEKTWNQVASALQERDQKIKDEICRLEKLQRLVDKYNRESKICDGKLDDVEKRITEEEKRIQRLHFVDAKHNCDQIENDLKSIEDILKSLQKDYLVFEDKNYHQTAELKLKLETLKERYQHLKTVFQTNLLLLLTERSEKNVSVKKNVKQRNVSPEKSNETSKQTSLLKEYLDWIEKKQKRLETIEFGTDFPSVKNNLEQMRTEAKAIEQYRKKFGSLSTQKSSKEIDNAEEIVKIEAKFEALISYSSKKQQDMEILLDFVQSASRELKWMADKEEAEIMRDWSAKNLNLVELELHQETLTSDLEKREIQFNAIQSRGESLMLQNHPASKIIEGFLKNMQNQWSLLLQLAFCLEVHLRYAQTYHQFFKEARESEQFIKKTEEKLNTTFSKSVNSIDEGERYLKQMDVLKEDLSKYNDIICSLVQRSNDVLPLKQRKSQPSKPLSITAICNYKSPDVSTN</sequence>
<dbReference type="InterPro" id="IPR036872">
    <property type="entry name" value="CH_dom_sf"/>
</dbReference>
<gene>
    <name evidence="3" type="primary">Plec</name>
    <name evidence="3" type="ORF">AVEN_52788_1</name>
</gene>
<dbReference type="GO" id="GO:0042060">
    <property type="term" value="P:wound healing"/>
    <property type="evidence" value="ECO:0007669"/>
    <property type="project" value="TreeGrafter"/>
</dbReference>
<dbReference type="GO" id="GO:0005882">
    <property type="term" value="C:intermediate filament"/>
    <property type="evidence" value="ECO:0007669"/>
    <property type="project" value="TreeGrafter"/>
</dbReference>
<proteinExistence type="predicted"/>
<keyword evidence="4" id="KW-1185">Reference proteome</keyword>
<evidence type="ECO:0000313" key="4">
    <source>
        <dbReference type="Proteomes" id="UP000499080"/>
    </source>
</evidence>
<dbReference type="SMART" id="SM00150">
    <property type="entry name" value="SPEC"/>
    <property type="match status" value="3"/>
</dbReference>
<dbReference type="InterPro" id="IPR001715">
    <property type="entry name" value="CH_dom"/>
</dbReference>
<dbReference type="GO" id="GO:0005198">
    <property type="term" value="F:structural molecule activity"/>
    <property type="evidence" value="ECO:0007669"/>
    <property type="project" value="TreeGrafter"/>
</dbReference>
<dbReference type="Pfam" id="PF00435">
    <property type="entry name" value="Spectrin"/>
    <property type="match status" value="1"/>
</dbReference>
<dbReference type="SUPFAM" id="SSF46966">
    <property type="entry name" value="Spectrin repeat"/>
    <property type="match status" value="3"/>
</dbReference>
<dbReference type="AlphaFoldDB" id="A0A4Y2CXS2"/>
<dbReference type="OrthoDB" id="6436141at2759"/>
<comment type="caution">
    <text evidence="3">The sequence shown here is derived from an EMBL/GenBank/DDBJ whole genome shotgun (WGS) entry which is preliminary data.</text>
</comment>
<dbReference type="PANTHER" id="PTHR23169">
    <property type="entry name" value="ENVOPLAKIN"/>
    <property type="match status" value="1"/>
</dbReference>
<evidence type="ECO:0000256" key="1">
    <source>
        <dbReference type="SAM" id="Coils"/>
    </source>
</evidence>
<dbReference type="CDD" id="cd00176">
    <property type="entry name" value="SPEC"/>
    <property type="match status" value="1"/>
</dbReference>
<dbReference type="InterPro" id="IPR043197">
    <property type="entry name" value="Plakin"/>
</dbReference>
<feature type="domain" description="Calponin-homology (CH)" evidence="2">
    <location>
        <begin position="19"/>
        <end position="124"/>
    </location>
</feature>
<dbReference type="FunFam" id="1.10.418.10:FF:000022">
    <property type="entry name" value="Short stop, isoform K"/>
    <property type="match status" value="1"/>
</dbReference>
<dbReference type="EMBL" id="BGPR01000260">
    <property type="protein sequence ID" value="GBM08716.1"/>
    <property type="molecule type" value="Genomic_DNA"/>
</dbReference>
<organism evidence="3 4">
    <name type="scientific">Araneus ventricosus</name>
    <name type="common">Orbweaver spider</name>
    <name type="synonym">Epeira ventricosa</name>
    <dbReference type="NCBI Taxonomy" id="182803"/>
    <lineage>
        <taxon>Eukaryota</taxon>
        <taxon>Metazoa</taxon>
        <taxon>Ecdysozoa</taxon>
        <taxon>Arthropoda</taxon>
        <taxon>Chelicerata</taxon>
        <taxon>Arachnida</taxon>
        <taxon>Araneae</taxon>
        <taxon>Araneomorphae</taxon>
        <taxon>Entelegynae</taxon>
        <taxon>Araneoidea</taxon>
        <taxon>Araneidae</taxon>
        <taxon>Araneus</taxon>
    </lineage>
</organism>
<dbReference type="InterPro" id="IPR002017">
    <property type="entry name" value="Spectrin_repeat"/>
</dbReference>
<dbReference type="GO" id="GO:0030056">
    <property type="term" value="C:hemidesmosome"/>
    <property type="evidence" value="ECO:0007669"/>
    <property type="project" value="TreeGrafter"/>
</dbReference>
<reference evidence="3 4" key="1">
    <citation type="journal article" date="2019" name="Sci. Rep.">
        <title>Orb-weaving spider Araneus ventricosus genome elucidates the spidroin gene catalogue.</title>
        <authorList>
            <person name="Kono N."/>
            <person name="Nakamura H."/>
            <person name="Ohtoshi R."/>
            <person name="Moran D.A.P."/>
            <person name="Shinohara A."/>
            <person name="Yoshida Y."/>
            <person name="Fujiwara M."/>
            <person name="Mori M."/>
            <person name="Tomita M."/>
            <person name="Arakawa K."/>
        </authorList>
    </citation>
    <scope>NUCLEOTIDE SEQUENCE [LARGE SCALE GENOMIC DNA]</scope>
</reference>
<dbReference type="Gene3D" id="1.10.418.10">
    <property type="entry name" value="Calponin-like domain"/>
    <property type="match status" value="1"/>
</dbReference>
<name>A0A4Y2CXS2_ARAVE</name>